<keyword evidence="5" id="KW-0808">Transferase</keyword>
<dbReference type="PANTHER" id="PTHR12714">
    <property type="entry name" value="PROTEIN-S ISOPRENYLCYSTEINE O-METHYLTRANSFERASE"/>
    <property type="match status" value="1"/>
</dbReference>
<dbReference type="PANTHER" id="PTHR12714:SF9">
    <property type="entry name" value="PROTEIN-S-ISOPRENYLCYSTEINE O-METHYLTRANSFERASE"/>
    <property type="match status" value="1"/>
</dbReference>
<feature type="transmembrane region" description="Helical" evidence="5">
    <location>
        <begin position="179"/>
        <end position="197"/>
    </location>
</feature>
<dbReference type="EC" id="2.1.1.100" evidence="5"/>
<feature type="non-terminal residue" evidence="6">
    <location>
        <position position="1"/>
    </location>
</feature>
<evidence type="ECO:0000256" key="2">
    <source>
        <dbReference type="ARBA" id="ARBA00022692"/>
    </source>
</evidence>
<dbReference type="InterPro" id="IPR007269">
    <property type="entry name" value="ICMT_MeTrfase"/>
</dbReference>
<evidence type="ECO:0000256" key="3">
    <source>
        <dbReference type="ARBA" id="ARBA00022989"/>
    </source>
</evidence>
<keyword evidence="7" id="KW-1185">Reference proteome</keyword>
<evidence type="ECO:0000256" key="4">
    <source>
        <dbReference type="ARBA" id="ARBA00023136"/>
    </source>
</evidence>
<comment type="catalytic activity">
    <reaction evidence="5">
        <text>[protein]-C-terminal S-[(2E,6E)-farnesyl]-L-cysteine + S-adenosyl-L-methionine = [protein]-C-terminal S-[(2E,6E)-farnesyl]-L-cysteine methyl ester + S-adenosyl-L-homocysteine</text>
        <dbReference type="Rhea" id="RHEA:21672"/>
        <dbReference type="Rhea" id="RHEA-COMP:12125"/>
        <dbReference type="Rhea" id="RHEA-COMP:12126"/>
        <dbReference type="ChEBI" id="CHEBI:57856"/>
        <dbReference type="ChEBI" id="CHEBI:59789"/>
        <dbReference type="ChEBI" id="CHEBI:90510"/>
        <dbReference type="ChEBI" id="CHEBI:90511"/>
        <dbReference type="EC" id="2.1.1.100"/>
    </reaction>
</comment>
<gene>
    <name evidence="6" type="ORF">B0F90DRAFT_1849211</name>
</gene>
<dbReference type="Gene3D" id="1.20.120.1630">
    <property type="match status" value="1"/>
</dbReference>
<dbReference type="Proteomes" id="UP001203297">
    <property type="component" value="Unassembled WGS sequence"/>
</dbReference>
<keyword evidence="4 5" id="KW-0472">Membrane</keyword>
<organism evidence="6 7">
    <name type="scientific">Multifurca ochricompacta</name>
    <dbReference type="NCBI Taxonomy" id="376703"/>
    <lineage>
        <taxon>Eukaryota</taxon>
        <taxon>Fungi</taxon>
        <taxon>Dikarya</taxon>
        <taxon>Basidiomycota</taxon>
        <taxon>Agaricomycotina</taxon>
        <taxon>Agaricomycetes</taxon>
        <taxon>Russulales</taxon>
        <taxon>Russulaceae</taxon>
        <taxon>Multifurca</taxon>
    </lineage>
</organism>
<comment type="caution">
    <text evidence="5">Lacks conserved residue(s) required for the propagation of feature annotation.</text>
</comment>
<dbReference type="GO" id="GO:0005789">
    <property type="term" value="C:endoplasmic reticulum membrane"/>
    <property type="evidence" value="ECO:0007669"/>
    <property type="project" value="UniProtKB-SubCell"/>
</dbReference>
<dbReference type="EMBL" id="WTXG01000002">
    <property type="protein sequence ID" value="KAI0306823.1"/>
    <property type="molecule type" value="Genomic_DNA"/>
</dbReference>
<proteinExistence type="inferred from homology"/>
<name>A0AAD4QPF4_9AGAM</name>
<dbReference type="Pfam" id="PF04140">
    <property type="entry name" value="ICMT"/>
    <property type="match status" value="1"/>
</dbReference>
<keyword evidence="2 5" id="KW-0812">Transmembrane</keyword>
<keyword evidence="5" id="KW-0949">S-adenosyl-L-methionine</keyword>
<sequence length="205" mass="22184">SLVKVPLIVAATVGAWYALTPPQPPPGAKERVNSGGVERSFGSVVRVHAFIWKLLACVLVETSFLSHLPPPFLRTSTVLPLPLPLRAIALHPAFVLGCLMTAASGALRLACYKTLGSLFTFELTLREDHRLVTSGPYAFVRHPSYSGVVLGVVGTLLVHFGPGSWWVRAGWLNTIVGQAYAVCWCAMETYVLSSILLRTPTEDAF</sequence>
<evidence type="ECO:0000313" key="6">
    <source>
        <dbReference type="EMBL" id="KAI0306823.1"/>
    </source>
</evidence>
<evidence type="ECO:0000256" key="1">
    <source>
        <dbReference type="ARBA" id="ARBA00004141"/>
    </source>
</evidence>
<evidence type="ECO:0000256" key="5">
    <source>
        <dbReference type="RuleBase" id="RU362022"/>
    </source>
</evidence>
<comment type="caution">
    <text evidence="6">The sequence shown here is derived from an EMBL/GenBank/DDBJ whole genome shotgun (WGS) entry which is preliminary data.</text>
</comment>
<keyword evidence="5" id="KW-0489">Methyltransferase</keyword>
<feature type="transmembrane region" description="Helical" evidence="5">
    <location>
        <begin position="88"/>
        <end position="111"/>
    </location>
</feature>
<comment type="similarity">
    <text evidence="5">Belongs to the class VI-like SAM-binding methyltransferase superfamily. Isoprenylcysteine carboxyl methyltransferase family.</text>
</comment>
<feature type="transmembrane region" description="Helical" evidence="5">
    <location>
        <begin position="147"/>
        <end position="167"/>
    </location>
</feature>
<keyword evidence="3 5" id="KW-1133">Transmembrane helix</keyword>
<dbReference type="GO" id="GO:0032259">
    <property type="term" value="P:methylation"/>
    <property type="evidence" value="ECO:0007669"/>
    <property type="project" value="UniProtKB-KW"/>
</dbReference>
<comment type="subcellular location">
    <subcellularLocation>
        <location evidence="5">Endoplasmic reticulum membrane</location>
        <topology evidence="5">Multi-pass membrane protein</topology>
    </subcellularLocation>
    <subcellularLocation>
        <location evidence="1">Membrane</location>
        <topology evidence="1">Multi-pass membrane protein</topology>
    </subcellularLocation>
</comment>
<keyword evidence="5" id="KW-0256">Endoplasmic reticulum</keyword>
<protein>
    <recommendedName>
        <fullName evidence="5">Protein-S-isoprenylcysteine O-methyltransferase</fullName>
        <ecNumber evidence="5">2.1.1.100</ecNumber>
    </recommendedName>
</protein>
<accession>A0AAD4QPF4</accession>
<dbReference type="AlphaFoldDB" id="A0AAD4QPF4"/>
<evidence type="ECO:0000313" key="7">
    <source>
        <dbReference type="Proteomes" id="UP001203297"/>
    </source>
</evidence>
<reference evidence="6" key="1">
    <citation type="journal article" date="2022" name="New Phytol.">
        <title>Evolutionary transition to the ectomycorrhizal habit in the genomes of a hyperdiverse lineage of mushroom-forming fungi.</title>
        <authorList>
            <person name="Looney B."/>
            <person name="Miyauchi S."/>
            <person name="Morin E."/>
            <person name="Drula E."/>
            <person name="Courty P.E."/>
            <person name="Kohler A."/>
            <person name="Kuo A."/>
            <person name="LaButti K."/>
            <person name="Pangilinan J."/>
            <person name="Lipzen A."/>
            <person name="Riley R."/>
            <person name="Andreopoulos W."/>
            <person name="He G."/>
            <person name="Johnson J."/>
            <person name="Nolan M."/>
            <person name="Tritt A."/>
            <person name="Barry K.W."/>
            <person name="Grigoriev I.V."/>
            <person name="Nagy L.G."/>
            <person name="Hibbett D."/>
            <person name="Henrissat B."/>
            <person name="Matheny P.B."/>
            <person name="Labbe J."/>
            <person name="Martin F.M."/>
        </authorList>
    </citation>
    <scope>NUCLEOTIDE SEQUENCE</scope>
    <source>
        <strain evidence="6">BPL690</strain>
    </source>
</reference>
<dbReference type="GO" id="GO:0004671">
    <property type="term" value="F:protein C-terminal S-isoprenylcysteine carboxyl O-methyltransferase activity"/>
    <property type="evidence" value="ECO:0007669"/>
    <property type="project" value="UniProtKB-EC"/>
</dbReference>